<dbReference type="GO" id="GO:0000155">
    <property type="term" value="F:phosphorelay sensor kinase activity"/>
    <property type="evidence" value="ECO:0007669"/>
    <property type="project" value="InterPro"/>
</dbReference>
<dbReference type="eggNOG" id="COG4251">
    <property type="taxonomic scope" value="Bacteria"/>
</dbReference>
<dbReference type="Gene3D" id="3.30.565.10">
    <property type="entry name" value="Histidine kinase-like ATPase, C-terminal domain"/>
    <property type="match status" value="1"/>
</dbReference>
<dbReference type="Gene3D" id="3.30.450.40">
    <property type="match status" value="2"/>
</dbReference>
<dbReference type="CDD" id="cd00130">
    <property type="entry name" value="PAS"/>
    <property type="match status" value="3"/>
</dbReference>
<dbReference type="EMBL" id="FOHT01000015">
    <property type="protein sequence ID" value="SET51777.1"/>
    <property type="molecule type" value="Genomic_DNA"/>
</dbReference>
<gene>
    <name evidence="16" type="ORF">FH5T_03320</name>
    <name evidence="17" type="ORF">SAMN05444285_11537</name>
</gene>
<comment type="catalytic activity">
    <reaction evidence="1">
        <text>ATP + protein L-histidine = ADP + protein N-phospho-L-histidine.</text>
        <dbReference type="EC" id="2.7.13.3"/>
    </reaction>
</comment>
<dbReference type="Gene3D" id="1.10.287.130">
    <property type="match status" value="1"/>
</dbReference>
<dbReference type="SUPFAM" id="SSF55781">
    <property type="entry name" value="GAF domain-like"/>
    <property type="match status" value="2"/>
</dbReference>
<keyword evidence="7" id="KW-0547">Nucleotide-binding</keyword>
<keyword evidence="12" id="KW-0175">Coiled coil</keyword>
<dbReference type="PROSITE" id="PS50109">
    <property type="entry name" value="HIS_KIN"/>
    <property type="match status" value="1"/>
</dbReference>
<feature type="domain" description="PAC" evidence="15">
    <location>
        <begin position="1069"/>
        <end position="1122"/>
    </location>
</feature>
<dbReference type="PRINTS" id="PR00344">
    <property type="entry name" value="BCTRLSENSOR"/>
</dbReference>
<dbReference type="SMART" id="SM00388">
    <property type="entry name" value="HisKA"/>
    <property type="match status" value="1"/>
</dbReference>
<dbReference type="EC" id="2.7.13.3" evidence="3"/>
<feature type="domain" description="PAC" evidence="15">
    <location>
        <begin position="940"/>
        <end position="992"/>
    </location>
</feature>
<dbReference type="eggNOG" id="COG4936">
    <property type="taxonomic scope" value="Bacteria"/>
</dbReference>
<evidence type="ECO:0000256" key="3">
    <source>
        <dbReference type="ARBA" id="ARBA00012438"/>
    </source>
</evidence>
<dbReference type="SMART" id="SM00065">
    <property type="entry name" value="GAF"/>
    <property type="match status" value="2"/>
</dbReference>
<dbReference type="PROSITE" id="PS50113">
    <property type="entry name" value="PAC"/>
    <property type="match status" value="3"/>
</dbReference>
<evidence type="ECO:0000313" key="18">
    <source>
        <dbReference type="Proteomes" id="UP000023772"/>
    </source>
</evidence>
<dbReference type="NCBIfam" id="TIGR00229">
    <property type="entry name" value="sensory_box"/>
    <property type="match status" value="6"/>
</dbReference>
<dbReference type="InterPro" id="IPR000014">
    <property type="entry name" value="PAS"/>
</dbReference>
<dbReference type="InterPro" id="IPR003594">
    <property type="entry name" value="HATPase_dom"/>
</dbReference>
<feature type="domain" description="Histidine kinase" evidence="13">
    <location>
        <begin position="1307"/>
        <end position="1520"/>
    </location>
</feature>
<dbReference type="SMART" id="SM00387">
    <property type="entry name" value="HATPase_c"/>
    <property type="match status" value="1"/>
</dbReference>
<dbReference type="Pfam" id="PF02518">
    <property type="entry name" value="HATPase_c"/>
    <property type="match status" value="1"/>
</dbReference>
<dbReference type="InterPro" id="IPR003018">
    <property type="entry name" value="GAF"/>
</dbReference>
<dbReference type="InterPro" id="IPR005467">
    <property type="entry name" value="His_kinase_dom"/>
</dbReference>
<dbReference type="Pfam" id="PF13188">
    <property type="entry name" value="PAS_8"/>
    <property type="match status" value="2"/>
</dbReference>
<dbReference type="Pfam" id="PF00512">
    <property type="entry name" value="HisKA"/>
    <property type="match status" value="1"/>
</dbReference>
<dbReference type="RefSeq" id="WP_051567573.1">
    <property type="nucleotide sequence ID" value="NZ_FOHT01000015.1"/>
</dbReference>
<dbReference type="InterPro" id="IPR036097">
    <property type="entry name" value="HisK_dim/P_sf"/>
</dbReference>
<dbReference type="EMBL" id="CP007451">
    <property type="protein sequence ID" value="AHW58954.1"/>
    <property type="molecule type" value="Genomic_DNA"/>
</dbReference>
<dbReference type="InterPro" id="IPR036890">
    <property type="entry name" value="HATPase_C_sf"/>
</dbReference>
<dbReference type="Proteomes" id="UP000023772">
    <property type="component" value="Chromosome"/>
</dbReference>
<keyword evidence="11" id="KW-0472">Membrane</keyword>
<dbReference type="eggNOG" id="COG2202">
    <property type="taxonomic scope" value="Bacteria"/>
</dbReference>
<evidence type="ECO:0000256" key="12">
    <source>
        <dbReference type="SAM" id="Coils"/>
    </source>
</evidence>
<dbReference type="Pfam" id="PF10114">
    <property type="entry name" value="PocR"/>
    <property type="match status" value="1"/>
</dbReference>
<evidence type="ECO:0000259" key="13">
    <source>
        <dbReference type="PROSITE" id="PS50109"/>
    </source>
</evidence>
<dbReference type="SUPFAM" id="SSF47384">
    <property type="entry name" value="Homodimeric domain of signal transducing histidine kinase"/>
    <property type="match status" value="1"/>
</dbReference>
<evidence type="ECO:0000256" key="2">
    <source>
        <dbReference type="ARBA" id="ARBA00004236"/>
    </source>
</evidence>
<keyword evidence="10" id="KW-0902">Two-component regulatory system</keyword>
<evidence type="ECO:0000256" key="6">
    <source>
        <dbReference type="ARBA" id="ARBA00022679"/>
    </source>
</evidence>
<dbReference type="STRING" id="1168034.FH5T_03320"/>
<evidence type="ECO:0000313" key="17">
    <source>
        <dbReference type="EMBL" id="SET51777.1"/>
    </source>
</evidence>
<feature type="domain" description="PAC" evidence="15">
    <location>
        <begin position="381"/>
        <end position="431"/>
    </location>
</feature>
<dbReference type="InterPro" id="IPR035965">
    <property type="entry name" value="PAS-like_dom_sf"/>
</dbReference>
<evidence type="ECO:0000256" key="10">
    <source>
        <dbReference type="ARBA" id="ARBA00023012"/>
    </source>
</evidence>
<dbReference type="eggNOG" id="COG4191">
    <property type="taxonomic scope" value="Bacteria"/>
</dbReference>
<evidence type="ECO:0000256" key="5">
    <source>
        <dbReference type="ARBA" id="ARBA00022553"/>
    </source>
</evidence>
<evidence type="ECO:0000259" key="14">
    <source>
        <dbReference type="PROSITE" id="PS50112"/>
    </source>
</evidence>
<evidence type="ECO:0000256" key="1">
    <source>
        <dbReference type="ARBA" id="ARBA00000085"/>
    </source>
</evidence>
<dbReference type="InterPro" id="IPR018771">
    <property type="entry name" value="PocR_dom"/>
</dbReference>
<feature type="coiled-coil region" evidence="12">
    <location>
        <begin position="1110"/>
        <end position="1140"/>
    </location>
</feature>
<evidence type="ECO:0000256" key="4">
    <source>
        <dbReference type="ARBA" id="ARBA00022475"/>
    </source>
</evidence>
<dbReference type="Proteomes" id="UP000181981">
    <property type="component" value="Unassembled WGS sequence"/>
</dbReference>
<dbReference type="GO" id="GO:0005524">
    <property type="term" value="F:ATP binding"/>
    <property type="evidence" value="ECO:0007669"/>
    <property type="project" value="UniProtKB-KW"/>
</dbReference>
<dbReference type="GO" id="GO:0005886">
    <property type="term" value="C:plasma membrane"/>
    <property type="evidence" value="ECO:0007669"/>
    <property type="project" value="UniProtKB-SubCell"/>
</dbReference>
<feature type="domain" description="PAS" evidence="14">
    <location>
        <begin position="866"/>
        <end position="936"/>
    </location>
</feature>
<proteinExistence type="predicted"/>
<protein>
    <recommendedName>
        <fullName evidence="3">histidine kinase</fullName>
        <ecNumber evidence="3">2.7.13.3</ecNumber>
    </recommendedName>
</protein>
<dbReference type="PANTHER" id="PTHR43304:SF1">
    <property type="entry name" value="PAC DOMAIN-CONTAINING PROTEIN"/>
    <property type="match status" value="1"/>
</dbReference>
<dbReference type="SUPFAM" id="SSF55874">
    <property type="entry name" value="ATPase domain of HSP90 chaperone/DNA topoisomerase II/histidine kinase"/>
    <property type="match status" value="1"/>
</dbReference>
<evidence type="ECO:0000313" key="16">
    <source>
        <dbReference type="EMBL" id="AHW58954.1"/>
    </source>
</evidence>
<dbReference type="Gene3D" id="3.30.450.20">
    <property type="entry name" value="PAS domain"/>
    <property type="match status" value="6"/>
</dbReference>
<keyword evidence="4" id="KW-1003">Cell membrane</keyword>
<reference evidence="16 18" key="1">
    <citation type="submission" date="2014-03" db="EMBL/GenBank/DDBJ databases">
        <title>Complete genome sequence of a deeply braunched marine Bacteroidia bacterium Draconibacterium orientale type strain FH5T.</title>
        <authorList>
            <person name="Li X."/>
            <person name="Wang X."/>
            <person name="Xie Z."/>
            <person name="Du Z."/>
            <person name="Chen G."/>
        </authorList>
    </citation>
    <scope>NUCLEOTIDE SEQUENCE [LARGE SCALE GENOMIC DNA]</scope>
    <source>
        <strain evidence="16 18">FH5</strain>
    </source>
</reference>
<dbReference type="CDD" id="cd00082">
    <property type="entry name" value="HisKA"/>
    <property type="match status" value="1"/>
</dbReference>
<dbReference type="Pfam" id="PF08447">
    <property type="entry name" value="PAS_3"/>
    <property type="match status" value="1"/>
</dbReference>
<dbReference type="SMART" id="SM00091">
    <property type="entry name" value="PAS"/>
    <property type="match status" value="6"/>
</dbReference>
<dbReference type="Pfam" id="PF01590">
    <property type="entry name" value="GAF"/>
    <property type="match status" value="1"/>
</dbReference>
<keyword evidence="8 16" id="KW-0418">Kinase</keyword>
<accession>X5DD87</accession>
<keyword evidence="9" id="KW-0067">ATP-binding</keyword>
<keyword evidence="6" id="KW-0808">Transferase</keyword>
<keyword evidence="18" id="KW-1185">Reference proteome</keyword>
<dbReference type="HOGENOM" id="CLU_247753_0_0_10"/>
<dbReference type="InterPro" id="IPR000700">
    <property type="entry name" value="PAS-assoc_C"/>
</dbReference>
<reference evidence="17 19" key="2">
    <citation type="submission" date="2016-10" db="EMBL/GenBank/DDBJ databases">
        <authorList>
            <person name="de Groot N.N."/>
        </authorList>
    </citation>
    <scope>NUCLEOTIDE SEQUENCE [LARGE SCALE GENOMIC DNA]</scope>
    <source>
        <strain evidence="17 19">DSM 25947</strain>
    </source>
</reference>
<sequence>MKTKILDLIDFEKVDILLEGFNKSTGFVTAILDLDGNILSKSGWRQACTAFHRVNPETSKKCTISDTTLASKMGKNESYHFYQCLNGLVDVSVPIVIGNEHIANLFSGQFFFEEPDKEYFKKQAQKYGFDEENYLKSISEVPVLSKDKVIAAMDFLLNMTQMISEISFQKLEQMQLNEAVKTSERTLRLFVEYSPASIAMFDNNMCYLIASRRFLTDYNLGDRNIVGLSHYEVFPEIPERWKEIHKRALKGEIISADNDPFPRTNGEMDWIRWEIRPWFRNDMEIGGIILFSEVITEYKKSEQALIDSQAYNRTLFEQSVIGLALTGMDGKLVDINPAYAIIIGRTVEETKQLTYWDITPEKYNLKEQEQLKLLEKTGRYGPYEKEYIHKNGNLVPVRLKGQIIERAGEKYIWSSVEDISEQKQAEEELKLSEKKYRYLFNNNPLPMWIYNLETLAFMEVNEAAILHYGYSEAEFKSMTIRDIRPEEEVGLLLEDVADTYKSYNKAGIWQHRKKNGEIISVEIVSHLIDFENIPARLVLANDVTNRMEAEEALKESEKRYRSLFENMNAGFVLFEVCQNKQGIPIDLIVAAANEGFEETTGLKLRNAIGSKLTEVLPGIEKDDADWIGTYSKVAITGEAIQFEQGSELLGYYYSVSAFKAGPKQCAVTFVDITERKLAEELNRKSAERAKMQRNLIARLTFEESVFNRDVDDALKIITSKLAQIMQVDRVSVWLLSDDNTKLQRRMLYDAAFGSDSQIEVLETADISSYFEALRNDSQIDAEDAQNDSRTRGLNKNYFIPLQITSLLDSAIQQDGQLIGVLSVEHRGPIRKWETDEKSFLSAATNLISQLFTDAKRKKTEEKLKESEARFRKLYEDGASGMVMADKGFKFLMANRTFCEMIGYPEEKLQQLTFADITHPDDKARDFSQAKKMMTGEIGVYRTEKRYIKKDGQTIWAQLTVSPIHDSINRFQYFVGIIVDITERKIAEMELAESEERLRLATDRANIAVWEYDFITNTMSRSQNHDKLYGLHWQDKWDITTFLNATHHDDREYSNDFIMNAVASGGSDDYSFDFRVVFPDNSIRWLLVHGRVIERSENGQGLKVRGTLIDITEQKNKEEEIKKLNQRLEILVDSIQLLSSAQLLDDVEDIVAKSARKLIGADGATLVFREGDQCFYVNEDAIQPLWKGKKFPINTCISGWVIENKKPVVINDIFTDDRIPKDLYSPTFVKSLAMVPVNISEPIGAIGNYWKERYIPTETELQLLQTLADAAARTIENIKLYTELEDRVKRRTEQLQIANKELETFTYSVSHDLKAPLRGIDGYSKLLLNEYGNSLNEEASHFIKTIRSSTLHMNQLIEDLLAYSRLERSNLKSERIELRSLLKTLVSDLSDEIKNGGITVELNIHQVHIVTDSRGLSIVLRNLLENAIKFTRDKPKPRIEINWEKKNAFGIISVKDNGVGFDMKYHNRIFEIFQRLHRSEDFPGTGIGLAMVAKAVQRMNGKVWAESSLGEGATFFVELPN</sequence>
<dbReference type="KEGG" id="dori:FH5T_03320"/>
<evidence type="ECO:0000313" key="19">
    <source>
        <dbReference type="Proteomes" id="UP000181981"/>
    </source>
</evidence>
<keyword evidence="5" id="KW-0597">Phosphoprotein</keyword>
<evidence type="ECO:0000256" key="8">
    <source>
        <dbReference type="ARBA" id="ARBA00022777"/>
    </source>
</evidence>
<dbReference type="Pfam" id="PF13185">
    <property type="entry name" value="GAF_2"/>
    <property type="match status" value="1"/>
</dbReference>
<dbReference type="InterPro" id="IPR013655">
    <property type="entry name" value="PAS_fold_3"/>
</dbReference>
<dbReference type="InterPro" id="IPR004358">
    <property type="entry name" value="Sig_transdc_His_kin-like_C"/>
</dbReference>
<evidence type="ECO:0000256" key="11">
    <source>
        <dbReference type="ARBA" id="ARBA00023136"/>
    </source>
</evidence>
<dbReference type="Pfam" id="PF08448">
    <property type="entry name" value="PAS_4"/>
    <property type="match status" value="1"/>
</dbReference>
<dbReference type="InterPro" id="IPR003661">
    <property type="entry name" value="HisK_dim/P_dom"/>
</dbReference>
<dbReference type="PROSITE" id="PS50112">
    <property type="entry name" value="PAS"/>
    <property type="match status" value="1"/>
</dbReference>
<dbReference type="InterPro" id="IPR029016">
    <property type="entry name" value="GAF-like_dom_sf"/>
</dbReference>
<evidence type="ECO:0000256" key="7">
    <source>
        <dbReference type="ARBA" id="ARBA00022741"/>
    </source>
</evidence>
<name>X5DD87_9BACT</name>
<dbReference type="Pfam" id="PF13426">
    <property type="entry name" value="PAS_9"/>
    <property type="match status" value="2"/>
</dbReference>
<dbReference type="InterPro" id="IPR013656">
    <property type="entry name" value="PAS_4"/>
</dbReference>
<dbReference type="OrthoDB" id="9808898at2"/>
<dbReference type="InterPro" id="IPR052162">
    <property type="entry name" value="Sensor_kinase/Photoreceptor"/>
</dbReference>
<dbReference type="Gene3D" id="2.10.70.100">
    <property type="match status" value="1"/>
</dbReference>
<feature type="coiled-coil region" evidence="12">
    <location>
        <begin position="539"/>
        <end position="566"/>
    </location>
</feature>
<organism evidence="17 19">
    <name type="scientific">Draconibacterium orientale</name>
    <dbReference type="NCBI Taxonomy" id="1168034"/>
    <lineage>
        <taxon>Bacteria</taxon>
        <taxon>Pseudomonadati</taxon>
        <taxon>Bacteroidota</taxon>
        <taxon>Bacteroidia</taxon>
        <taxon>Marinilabiliales</taxon>
        <taxon>Prolixibacteraceae</taxon>
        <taxon>Draconibacterium</taxon>
    </lineage>
</organism>
<evidence type="ECO:0000256" key="9">
    <source>
        <dbReference type="ARBA" id="ARBA00022840"/>
    </source>
</evidence>
<dbReference type="SMART" id="SM00086">
    <property type="entry name" value="PAC"/>
    <property type="match status" value="4"/>
</dbReference>
<comment type="subcellular location">
    <subcellularLocation>
        <location evidence="2">Cell membrane</location>
    </subcellularLocation>
</comment>
<evidence type="ECO:0000259" key="15">
    <source>
        <dbReference type="PROSITE" id="PS50113"/>
    </source>
</evidence>
<dbReference type="PANTHER" id="PTHR43304">
    <property type="entry name" value="PHYTOCHROME-LIKE PROTEIN CPH1"/>
    <property type="match status" value="1"/>
</dbReference>
<dbReference type="FunFam" id="3.30.565.10:FF:000023">
    <property type="entry name" value="PAS domain-containing sensor histidine kinase"/>
    <property type="match status" value="1"/>
</dbReference>
<dbReference type="InterPro" id="IPR001610">
    <property type="entry name" value="PAC"/>
</dbReference>
<dbReference type="SUPFAM" id="SSF55785">
    <property type="entry name" value="PYP-like sensor domain (PAS domain)"/>
    <property type="match status" value="6"/>
</dbReference>